<keyword evidence="2" id="KW-1185">Reference proteome</keyword>
<evidence type="ECO:0000313" key="1">
    <source>
        <dbReference type="EMBL" id="KAH7907617.1"/>
    </source>
</evidence>
<sequence length="816" mass="87978">MPPKRASARAGAGPSAPAPAAKSTPPVKVTPTAKSAPAAKPAPATKPITEPEPTPAPVEKLAPPSAPIETPSDKVRKEWYRFVSTWYETEKKKKEDDLMKELNIKFKNAKSKAQRQARDDEKDRRQVEIVHALAEPAREQWEQHLENVHLREEDWKIEGEEQAMFLKVFAGLFPDGEEPDSSTLDTIEEYAEADVEIPVTATTKPSPSPTTATFEFVNPMSFTGNLSPPNHSQHLPALPVDLTSLTGGLNGGRHQAIPVTPSASGGLGFETWSSEATLLSTSFKSPAEPSSSRLAPPDKMSRQTSTASTVPSPSVRPNKAQPQTSSSKQSPPSNPESLRYIGPELSEKGGDRQEAEAEFMEFKLLIRKQMICEFHEEAAEIEMNLVEKLSTPNLSSEVRRKELYEHEQKMLQLRELKEIRRKKLSADERERRLGEYKQRAPVEVESQAIHATWQPPTRETVEVYSSLASSSKISQKQPEKSAPPKASGSGWASAPKQSAATSASAAAKLEIPGILKKTASNRSQDEALPMPGVFDPQTSSASASLAKAKLKKNMSSTMDLPSLFNKSDSTSSWSWGDPADAFAADESVVAPASPAPVDPPPTPEPVPTPPTVTVTAGKGKKGKKGQPVKQTTPVPPPPAPAPPEIKVEPPPPPMSTSTASQKAPIWGSSSKTSAATIPTKAAPTPPPSSSATKGKQPVKKGGKQTVPASRAVTVEEVEDADDDWSSIAVRASKASPAVKAQPTVAEEEEDEEEAWQGGEEENEQEEAGAGMSWGDSYWGNLTEGRPVAQVDEKQAKQVRWMPSVDADEASDEEEEE</sequence>
<evidence type="ECO:0000313" key="2">
    <source>
        <dbReference type="Proteomes" id="UP000790377"/>
    </source>
</evidence>
<dbReference type="Proteomes" id="UP000790377">
    <property type="component" value="Unassembled WGS sequence"/>
</dbReference>
<organism evidence="1 2">
    <name type="scientific">Hygrophoropsis aurantiaca</name>
    <dbReference type="NCBI Taxonomy" id="72124"/>
    <lineage>
        <taxon>Eukaryota</taxon>
        <taxon>Fungi</taxon>
        <taxon>Dikarya</taxon>
        <taxon>Basidiomycota</taxon>
        <taxon>Agaricomycotina</taxon>
        <taxon>Agaricomycetes</taxon>
        <taxon>Agaricomycetidae</taxon>
        <taxon>Boletales</taxon>
        <taxon>Coniophorineae</taxon>
        <taxon>Hygrophoropsidaceae</taxon>
        <taxon>Hygrophoropsis</taxon>
    </lineage>
</organism>
<dbReference type="EMBL" id="MU267888">
    <property type="protein sequence ID" value="KAH7907617.1"/>
    <property type="molecule type" value="Genomic_DNA"/>
</dbReference>
<comment type="caution">
    <text evidence="1">The sequence shown here is derived from an EMBL/GenBank/DDBJ whole genome shotgun (WGS) entry which is preliminary data.</text>
</comment>
<gene>
    <name evidence="1" type="ORF">BJ138DRAFT_1159742</name>
</gene>
<accession>A0ACB8A357</accession>
<name>A0ACB8A357_9AGAM</name>
<reference evidence="1" key="1">
    <citation type="journal article" date="2021" name="New Phytol.">
        <title>Evolutionary innovations through gain and loss of genes in the ectomycorrhizal Boletales.</title>
        <authorList>
            <person name="Wu G."/>
            <person name="Miyauchi S."/>
            <person name="Morin E."/>
            <person name="Kuo A."/>
            <person name="Drula E."/>
            <person name="Varga T."/>
            <person name="Kohler A."/>
            <person name="Feng B."/>
            <person name="Cao Y."/>
            <person name="Lipzen A."/>
            <person name="Daum C."/>
            <person name="Hundley H."/>
            <person name="Pangilinan J."/>
            <person name="Johnson J."/>
            <person name="Barry K."/>
            <person name="LaButti K."/>
            <person name="Ng V."/>
            <person name="Ahrendt S."/>
            <person name="Min B."/>
            <person name="Choi I.G."/>
            <person name="Park H."/>
            <person name="Plett J.M."/>
            <person name="Magnuson J."/>
            <person name="Spatafora J.W."/>
            <person name="Nagy L.G."/>
            <person name="Henrissat B."/>
            <person name="Grigoriev I.V."/>
            <person name="Yang Z.L."/>
            <person name="Xu J."/>
            <person name="Martin F.M."/>
        </authorList>
    </citation>
    <scope>NUCLEOTIDE SEQUENCE</scope>
    <source>
        <strain evidence="1">ATCC 28755</strain>
    </source>
</reference>
<protein>
    <submittedName>
        <fullName evidence="1">Uncharacterized protein</fullName>
    </submittedName>
</protein>
<feature type="non-terminal residue" evidence="1">
    <location>
        <position position="816"/>
    </location>
</feature>
<proteinExistence type="predicted"/>